<proteinExistence type="predicted"/>
<organism evidence="8 9">
    <name type="scientific">Marivirga lumbricoides</name>
    <dbReference type="NCBI Taxonomy" id="1046115"/>
    <lineage>
        <taxon>Bacteria</taxon>
        <taxon>Pseudomonadati</taxon>
        <taxon>Bacteroidota</taxon>
        <taxon>Cytophagia</taxon>
        <taxon>Cytophagales</taxon>
        <taxon>Marivirgaceae</taxon>
        <taxon>Marivirga</taxon>
    </lineage>
</organism>
<evidence type="ECO:0000313" key="9">
    <source>
        <dbReference type="Proteomes" id="UP000636010"/>
    </source>
</evidence>
<dbReference type="EC" id="2.7.13.3" evidence="2"/>
<evidence type="ECO:0000256" key="2">
    <source>
        <dbReference type="ARBA" id="ARBA00012438"/>
    </source>
</evidence>
<evidence type="ECO:0000256" key="3">
    <source>
        <dbReference type="ARBA" id="ARBA00022553"/>
    </source>
</evidence>
<dbReference type="Gene3D" id="1.25.40.10">
    <property type="entry name" value="Tetratricopeptide repeat domain"/>
    <property type="match status" value="2"/>
</dbReference>
<dbReference type="InterPro" id="IPR011990">
    <property type="entry name" value="TPR-like_helical_dom_sf"/>
</dbReference>
<name>A0ABQ1LMM6_9BACT</name>
<accession>A0ABQ1LMM6</accession>
<dbReference type="Proteomes" id="UP000636010">
    <property type="component" value="Unassembled WGS sequence"/>
</dbReference>
<dbReference type="CDD" id="cd00075">
    <property type="entry name" value="HATPase"/>
    <property type="match status" value="1"/>
</dbReference>
<dbReference type="SUPFAM" id="SSF55874">
    <property type="entry name" value="ATPase domain of HSP90 chaperone/DNA topoisomerase II/histidine kinase"/>
    <property type="match status" value="1"/>
</dbReference>
<dbReference type="PANTHER" id="PTHR42878:SF13">
    <property type="entry name" value="HISTIDINE KINASE"/>
    <property type="match status" value="1"/>
</dbReference>
<feature type="repeat" description="TPR" evidence="6">
    <location>
        <begin position="132"/>
        <end position="165"/>
    </location>
</feature>
<keyword evidence="4" id="KW-0808">Transferase</keyword>
<evidence type="ECO:0000256" key="4">
    <source>
        <dbReference type="ARBA" id="ARBA00022679"/>
    </source>
</evidence>
<dbReference type="SMART" id="SM00028">
    <property type="entry name" value="TPR"/>
    <property type="match status" value="6"/>
</dbReference>
<dbReference type="PROSITE" id="PS50005">
    <property type="entry name" value="TPR"/>
    <property type="match status" value="1"/>
</dbReference>
<evidence type="ECO:0000256" key="1">
    <source>
        <dbReference type="ARBA" id="ARBA00000085"/>
    </source>
</evidence>
<dbReference type="Pfam" id="PF02518">
    <property type="entry name" value="HATPase_c"/>
    <property type="match status" value="1"/>
</dbReference>
<keyword evidence="5" id="KW-0418">Kinase</keyword>
<dbReference type="SUPFAM" id="SSF48452">
    <property type="entry name" value="TPR-like"/>
    <property type="match status" value="2"/>
</dbReference>
<dbReference type="EMBL" id="BMEC01000003">
    <property type="protein sequence ID" value="GGC26863.1"/>
    <property type="molecule type" value="Genomic_DNA"/>
</dbReference>
<evidence type="ECO:0000256" key="6">
    <source>
        <dbReference type="PROSITE-ProRule" id="PRU00339"/>
    </source>
</evidence>
<comment type="catalytic activity">
    <reaction evidence="1">
        <text>ATP + protein L-histidine = ADP + protein N-phospho-L-histidine.</text>
        <dbReference type="EC" id="2.7.13.3"/>
    </reaction>
</comment>
<reference evidence="9" key="1">
    <citation type="journal article" date="2019" name="Int. J. Syst. Evol. Microbiol.">
        <title>The Global Catalogue of Microorganisms (GCM) 10K type strain sequencing project: providing services to taxonomists for standard genome sequencing and annotation.</title>
        <authorList>
            <consortium name="The Broad Institute Genomics Platform"/>
            <consortium name="The Broad Institute Genome Sequencing Center for Infectious Disease"/>
            <person name="Wu L."/>
            <person name="Ma J."/>
        </authorList>
    </citation>
    <scope>NUCLEOTIDE SEQUENCE [LARGE SCALE GENOMIC DNA]</scope>
    <source>
        <strain evidence="9">CGMCC 1.10832</strain>
    </source>
</reference>
<protein>
    <recommendedName>
        <fullName evidence="2">histidine kinase</fullName>
        <ecNumber evidence="2">2.7.13.3</ecNumber>
    </recommendedName>
</protein>
<keyword evidence="6" id="KW-0802">TPR repeat</keyword>
<dbReference type="InterPro" id="IPR003594">
    <property type="entry name" value="HATPase_dom"/>
</dbReference>
<dbReference type="CDD" id="cd00082">
    <property type="entry name" value="HisKA"/>
    <property type="match status" value="1"/>
</dbReference>
<comment type="caution">
    <text evidence="8">The sequence shown here is derived from an EMBL/GenBank/DDBJ whole genome shotgun (WGS) entry which is preliminary data.</text>
</comment>
<dbReference type="PROSITE" id="PS50109">
    <property type="entry name" value="HIS_KIN"/>
    <property type="match status" value="1"/>
</dbReference>
<evidence type="ECO:0000256" key="5">
    <source>
        <dbReference type="ARBA" id="ARBA00022777"/>
    </source>
</evidence>
<evidence type="ECO:0000313" key="8">
    <source>
        <dbReference type="EMBL" id="GGC26863.1"/>
    </source>
</evidence>
<dbReference type="SUPFAM" id="SSF47384">
    <property type="entry name" value="Homodimeric domain of signal transducing histidine kinase"/>
    <property type="match status" value="1"/>
</dbReference>
<dbReference type="SMART" id="SM00387">
    <property type="entry name" value="HATPase_c"/>
    <property type="match status" value="1"/>
</dbReference>
<sequence length="584" mass="67106">METHTSLIKAEIRSLFDTAIGISIKDTAKAIELTEKALFKSQRIKEKNEIHADGLNLVSMLHRKNREIGTAKNMADRALKLSEEIKYEKGVYDAKYNIAKALLNQHKLSEAIPHLLDASVGYKKMNELLPHGKALCLIGNIYEEFQDFKNALNTYQYALEVSQQTQNQTLEFYCYLYLANLFLQLEKSVKAVTYIGKCIELNKALENDEDLAKVYFVNGKIQLKSRKYEAATESFLKASELFFDKNDFVSGVEAQEKLASTYLAQDKTDQAIETLNSVIQKSEKFQLNSVLFNTHYMLYQIYKETNVTKALEELERYVELKGEHDKKFINSVVNSYSVLSRIEDSEKEAEKEQELASIIEKKNSEMDSFFYRVSHDLKGPIASLLGLSDLAKRDVSDTKALHYLKMYENQIKRLNMIVMELINITELNYREIKRTDINFYEIIDNCITAYTYLPNFDSIVFKIEVQSNLTFSSEWYIVNTILQNLIENSIKYLDKNKEESTVHITVYGTKTDIHIEVKDNGQGIDKEHQGKIFDMFYRANNSAQGTGLGLFILKRAVERLHGEIKLESTPGIGTTFNISLPKNI</sequence>
<dbReference type="PRINTS" id="PR00344">
    <property type="entry name" value="BCTRLSENSOR"/>
</dbReference>
<gene>
    <name evidence="8" type="ORF">GCM10011506_10380</name>
</gene>
<dbReference type="InterPro" id="IPR003661">
    <property type="entry name" value="HisK_dim/P_dom"/>
</dbReference>
<keyword evidence="9" id="KW-1185">Reference proteome</keyword>
<feature type="domain" description="Histidine kinase" evidence="7">
    <location>
        <begin position="372"/>
        <end position="584"/>
    </location>
</feature>
<dbReference type="Gene3D" id="1.10.287.130">
    <property type="match status" value="1"/>
</dbReference>
<dbReference type="Gene3D" id="3.30.565.10">
    <property type="entry name" value="Histidine kinase-like ATPase, C-terminal domain"/>
    <property type="match status" value="1"/>
</dbReference>
<dbReference type="PANTHER" id="PTHR42878">
    <property type="entry name" value="TWO-COMPONENT HISTIDINE KINASE"/>
    <property type="match status" value="1"/>
</dbReference>
<dbReference type="RefSeq" id="WP_188460922.1">
    <property type="nucleotide sequence ID" value="NZ_BAABHU010000003.1"/>
</dbReference>
<dbReference type="InterPro" id="IPR050351">
    <property type="entry name" value="BphY/WalK/GraS-like"/>
</dbReference>
<dbReference type="InterPro" id="IPR005467">
    <property type="entry name" value="His_kinase_dom"/>
</dbReference>
<dbReference type="InterPro" id="IPR036890">
    <property type="entry name" value="HATPase_C_sf"/>
</dbReference>
<keyword evidence="3" id="KW-0597">Phosphoprotein</keyword>
<dbReference type="InterPro" id="IPR036097">
    <property type="entry name" value="HisK_dim/P_sf"/>
</dbReference>
<dbReference type="Pfam" id="PF14938">
    <property type="entry name" value="SNAP"/>
    <property type="match status" value="1"/>
</dbReference>
<dbReference type="InterPro" id="IPR004358">
    <property type="entry name" value="Sig_transdc_His_kin-like_C"/>
</dbReference>
<dbReference type="InterPro" id="IPR019734">
    <property type="entry name" value="TPR_rpt"/>
</dbReference>
<evidence type="ECO:0000259" key="7">
    <source>
        <dbReference type="PROSITE" id="PS50109"/>
    </source>
</evidence>